<evidence type="ECO:0000313" key="6">
    <source>
        <dbReference type="Proteomes" id="UP000524246"/>
    </source>
</evidence>
<dbReference type="SUPFAM" id="SSF51735">
    <property type="entry name" value="NAD(P)-binding Rossmann-fold domains"/>
    <property type="match status" value="1"/>
</dbReference>
<name>A0A7X9FU62_9DELT</name>
<accession>A0A7X9FU62</accession>
<dbReference type="CDD" id="cd05324">
    <property type="entry name" value="carb_red_PTCR-like_SDR_c"/>
    <property type="match status" value="1"/>
</dbReference>
<dbReference type="PRINTS" id="PR00080">
    <property type="entry name" value="SDRFAMILY"/>
</dbReference>
<proteinExistence type="inferred from homology"/>
<keyword evidence="2" id="KW-0521">NADP</keyword>
<dbReference type="GO" id="GO:0016616">
    <property type="term" value="F:oxidoreductase activity, acting on the CH-OH group of donors, NAD or NADP as acceptor"/>
    <property type="evidence" value="ECO:0007669"/>
    <property type="project" value="InterPro"/>
</dbReference>
<evidence type="ECO:0000256" key="3">
    <source>
        <dbReference type="ARBA" id="ARBA00023002"/>
    </source>
</evidence>
<dbReference type="PANTHER" id="PTHR43490">
    <property type="entry name" value="(+)-NEOMENTHOL DEHYDROGENASE"/>
    <property type="match status" value="1"/>
</dbReference>
<dbReference type="InterPro" id="IPR036291">
    <property type="entry name" value="NAD(P)-bd_dom_sf"/>
</dbReference>
<keyword evidence="3" id="KW-0560">Oxidoreductase</keyword>
<dbReference type="InterPro" id="IPR045313">
    <property type="entry name" value="CBR1-like"/>
</dbReference>
<dbReference type="PANTHER" id="PTHR43490:SF99">
    <property type="entry name" value="SHORT-CHAIN DEHYDROGENASE_REDUCTASE"/>
    <property type="match status" value="1"/>
</dbReference>
<evidence type="ECO:0000256" key="1">
    <source>
        <dbReference type="ARBA" id="ARBA00006484"/>
    </source>
</evidence>
<evidence type="ECO:0000256" key="2">
    <source>
        <dbReference type="ARBA" id="ARBA00022857"/>
    </source>
</evidence>
<dbReference type="Pfam" id="PF00106">
    <property type="entry name" value="adh_short"/>
    <property type="match status" value="1"/>
</dbReference>
<dbReference type="PROSITE" id="PS00061">
    <property type="entry name" value="ADH_SHORT"/>
    <property type="match status" value="1"/>
</dbReference>
<evidence type="ECO:0000313" key="5">
    <source>
        <dbReference type="EMBL" id="NMC64267.1"/>
    </source>
</evidence>
<dbReference type="Gene3D" id="3.40.50.720">
    <property type="entry name" value="NAD(P)-binding Rossmann-like Domain"/>
    <property type="match status" value="1"/>
</dbReference>
<sequence length="238" mass="25530">MKKTALVTGANKGLGFEIAKQLAEQGCTVFLGARDKEAGQKAETFLRSQDLDVHFIKLDVNNPSDRKDCAEVISRHPGKLDILVNNAGVMLDREKRASNVSEKTLRETFDTNFFSVVALTQELLPLLRKSEGARIVNHSSMLGSLSKNSKGETGAFGLLAYNASKAALNMFTVLLAKELEGTNIKVNSAHPGWVKTDLGSSAAPMEVVDGAKTAVQLATLPDSGPSGGFFHMGEALPW</sequence>
<comment type="similarity">
    <text evidence="1 4">Belongs to the short-chain dehydrogenases/reductases (SDR) family.</text>
</comment>
<evidence type="ECO:0000256" key="4">
    <source>
        <dbReference type="RuleBase" id="RU000363"/>
    </source>
</evidence>
<dbReference type="InterPro" id="IPR002347">
    <property type="entry name" value="SDR_fam"/>
</dbReference>
<dbReference type="InterPro" id="IPR020904">
    <property type="entry name" value="Sc_DH/Rdtase_CS"/>
</dbReference>
<comment type="caution">
    <text evidence="5">The sequence shown here is derived from an EMBL/GenBank/DDBJ whole genome shotgun (WGS) entry which is preliminary data.</text>
</comment>
<dbReference type="Proteomes" id="UP000524246">
    <property type="component" value="Unassembled WGS sequence"/>
</dbReference>
<dbReference type="PRINTS" id="PR00081">
    <property type="entry name" value="GDHRDH"/>
</dbReference>
<dbReference type="AlphaFoldDB" id="A0A7X9FU62"/>
<dbReference type="EMBL" id="JAAZON010000634">
    <property type="protein sequence ID" value="NMC64267.1"/>
    <property type="molecule type" value="Genomic_DNA"/>
</dbReference>
<gene>
    <name evidence="5" type="ORF">GYA55_13975</name>
</gene>
<organism evidence="5 6">
    <name type="scientific">SAR324 cluster bacterium</name>
    <dbReference type="NCBI Taxonomy" id="2024889"/>
    <lineage>
        <taxon>Bacteria</taxon>
        <taxon>Deltaproteobacteria</taxon>
        <taxon>SAR324 cluster</taxon>
    </lineage>
</organism>
<protein>
    <submittedName>
        <fullName evidence="5">SDR family oxidoreductase</fullName>
    </submittedName>
</protein>
<reference evidence="5 6" key="1">
    <citation type="journal article" date="2020" name="Biotechnol. Biofuels">
        <title>New insights from the biogas microbiome by comprehensive genome-resolved metagenomics of nearly 1600 species originating from multiple anaerobic digesters.</title>
        <authorList>
            <person name="Campanaro S."/>
            <person name="Treu L."/>
            <person name="Rodriguez-R L.M."/>
            <person name="Kovalovszki A."/>
            <person name="Ziels R.M."/>
            <person name="Maus I."/>
            <person name="Zhu X."/>
            <person name="Kougias P.G."/>
            <person name="Basile A."/>
            <person name="Luo G."/>
            <person name="Schluter A."/>
            <person name="Konstantinidis K.T."/>
            <person name="Angelidaki I."/>
        </authorList>
    </citation>
    <scope>NUCLEOTIDE SEQUENCE [LARGE SCALE GENOMIC DNA]</scope>
    <source>
        <strain evidence="5">AS27yjCOA_65</strain>
    </source>
</reference>